<reference evidence="2" key="1">
    <citation type="submission" date="2020-05" db="EMBL/GenBank/DDBJ databases">
        <title>Mycena genomes resolve the evolution of fungal bioluminescence.</title>
        <authorList>
            <person name="Tsai I.J."/>
        </authorList>
    </citation>
    <scope>NUCLEOTIDE SEQUENCE</scope>
    <source>
        <strain evidence="2">160909Yilan</strain>
    </source>
</reference>
<comment type="caution">
    <text evidence="2">The sequence shown here is derived from an EMBL/GenBank/DDBJ whole genome shotgun (WGS) entry which is preliminary data.</text>
</comment>
<dbReference type="OrthoDB" id="2910091at2759"/>
<evidence type="ECO:0000313" key="3">
    <source>
        <dbReference type="Proteomes" id="UP000623467"/>
    </source>
</evidence>
<accession>A0A8H6U492</accession>
<organism evidence="2 3">
    <name type="scientific">Mycena sanguinolenta</name>
    <dbReference type="NCBI Taxonomy" id="230812"/>
    <lineage>
        <taxon>Eukaryota</taxon>
        <taxon>Fungi</taxon>
        <taxon>Dikarya</taxon>
        <taxon>Basidiomycota</taxon>
        <taxon>Agaricomycotina</taxon>
        <taxon>Agaricomycetes</taxon>
        <taxon>Agaricomycetidae</taxon>
        <taxon>Agaricales</taxon>
        <taxon>Marasmiineae</taxon>
        <taxon>Mycenaceae</taxon>
        <taxon>Mycena</taxon>
    </lineage>
</organism>
<feature type="chain" id="PRO_5034166276" evidence="1">
    <location>
        <begin position="24"/>
        <end position="224"/>
    </location>
</feature>
<gene>
    <name evidence="2" type="ORF">MSAN_02480600</name>
</gene>
<protein>
    <submittedName>
        <fullName evidence="2">Uncharacterized protein</fullName>
    </submittedName>
</protein>
<dbReference type="AlphaFoldDB" id="A0A8H6U492"/>
<evidence type="ECO:0000313" key="2">
    <source>
        <dbReference type="EMBL" id="KAF7328597.1"/>
    </source>
</evidence>
<feature type="signal peptide" evidence="1">
    <location>
        <begin position="1"/>
        <end position="23"/>
    </location>
</feature>
<dbReference type="Proteomes" id="UP000623467">
    <property type="component" value="Unassembled WGS sequence"/>
</dbReference>
<keyword evidence="1" id="KW-0732">Signal</keyword>
<sequence>MFSLQTLIGLAIGAWMAFLGVHAQCLQNAGYLGAYDATTGAFVGAISKNLNAGGFTLDTSGVTSNYLAVAVFSTVCNNGGPLWIEILSPDDPVAGYVSLVCGSTLCNECAFIGSNDPFVAIVAGDGNPLGPFPTPGFTQNTFGGGYGDLHTDCGENQVWVLGSAVTFGRQVLVPSWRDPSGTLNLNLIVLLDETNNGLVVAANATVYSVQRSATVRQLQLTVFI</sequence>
<dbReference type="EMBL" id="JACAZH010000076">
    <property type="protein sequence ID" value="KAF7328597.1"/>
    <property type="molecule type" value="Genomic_DNA"/>
</dbReference>
<name>A0A8H6U492_9AGAR</name>
<evidence type="ECO:0000256" key="1">
    <source>
        <dbReference type="SAM" id="SignalP"/>
    </source>
</evidence>
<proteinExistence type="predicted"/>
<keyword evidence="3" id="KW-1185">Reference proteome</keyword>